<accession>A0A0D2GCZ1</accession>
<keyword evidence="3" id="KW-1185">Reference proteome</keyword>
<proteinExistence type="predicted"/>
<organism evidence="2 3">
    <name type="scientific">Cladophialophora bantiana (strain ATCC 10958 / CBS 173.52 / CDC B-1940 / NIH 8579)</name>
    <name type="common">Xylohypha bantiana</name>
    <dbReference type="NCBI Taxonomy" id="1442370"/>
    <lineage>
        <taxon>Eukaryota</taxon>
        <taxon>Fungi</taxon>
        <taxon>Dikarya</taxon>
        <taxon>Ascomycota</taxon>
        <taxon>Pezizomycotina</taxon>
        <taxon>Eurotiomycetes</taxon>
        <taxon>Chaetothyriomycetidae</taxon>
        <taxon>Chaetothyriales</taxon>
        <taxon>Herpotrichiellaceae</taxon>
        <taxon>Cladophialophora</taxon>
    </lineage>
</organism>
<dbReference type="PANTHER" id="PTHR13271">
    <property type="entry name" value="UNCHARACTERIZED PUTATIVE METHYLTRANSFERASE"/>
    <property type="match status" value="1"/>
</dbReference>
<gene>
    <name evidence="2" type="ORF">Z519_03371</name>
</gene>
<reference evidence="2" key="1">
    <citation type="submission" date="2015-01" db="EMBL/GenBank/DDBJ databases">
        <title>The Genome Sequence of Cladophialophora bantiana CBS 173.52.</title>
        <authorList>
            <consortium name="The Broad Institute Genomics Platform"/>
            <person name="Cuomo C."/>
            <person name="de Hoog S."/>
            <person name="Gorbushina A."/>
            <person name="Stielow B."/>
            <person name="Teixiera M."/>
            <person name="Abouelleil A."/>
            <person name="Chapman S.B."/>
            <person name="Priest M."/>
            <person name="Young S.K."/>
            <person name="Wortman J."/>
            <person name="Nusbaum C."/>
            <person name="Birren B."/>
        </authorList>
    </citation>
    <scope>NUCLEOTIDE SEQUENCE [LARGE SCALE GENOMIC DNA]</scope>
    <source>
        <strain evidence="2">CBS 173.52</strain>
    </source>
</reference>
<dbReference type="Gene3D" id="3.90.1410.10">
    <property type="entry name" value="set domain protein methyltransferase, domain 1"/>
    <property type="match status" value="1"/>
</dbReference>
<dbReference type="PANTHER" id="PTHR13271:SF135">
    <property type="entry name" value="SET DOMAIN PROTEIN (AFU_ORTHOLOGUE AFUA_4G11040)"/>
    <property type="match status" value="1"/>
</dbReference>
<feature type="region of interest" description="Disordered" evidence="1">
    <location>
        <begin position="1"/>
        <end position="21"/>
    </location>
</feature>
<dbReference type="VEuPathDB" id="FungiDB:Z519_03371"/>
<protein>
    <recommendedName>
        <fullName evidence="4">SET domain-containing protein</fullName>
    </recommendedName>
</protein>
<dbReference type="GO" id="GO:0016279">
    <property type="term" value="F:protein-lysine N-methyltransferase activity"/>
    <property type="evidence" value="ECO:0007669"/>
    <property type="project" value="TreeGrafter"/>
</dbReference>
<dbReference type="HOGENOM" id="CLU_393276_0_0_1"/>
<dbReference type="Proteomes" id="UP000053789">
    <property type="component" value="Unassembled WGS sequence"/>
</dbReference>
<evidence type="ECO:0000313" key="3">
    <source>
        <dbReference type="Proteomes" id="UP000053789"/>
    </source>
</evidence>
<sequence length="714" mass="80098">MEPDETVLNQDDIDKKPKSSTPVLRMNAKDTAAADVFHNHRHLVDWVLENGGYLHPHARIAFSSRNGYHAVVADGQSLVSGTRVASCPMPVTLSVLNAFDVAPFSNHGTRFPMPFLRNQSGTPESLQAFFLMEQLILGEKSWWAPYIATLPTVEDITALHFEEEADVMWLEGTNLKGGVSTQDAKWRDMYLRGSALLRKLGWASALNGSYTWPRFRWAATIFGSRSFTSQVLDATLPADLATIHGATTQHRQQPHDLVKLFGDRFAVLLPLLDLLNHRPAAQVEWQAHYHFVGLQILETYESGQELCNNYGPRDNEALLLAYGFTIQNNPFDHLAVSIKAPPGSLLDVGLRTWKQDVRSDTEKRCFIFNHKHPKSTSALALELSLFSFDLLDSISILCANDRETQSMVMRNQSLMSYCLTDKPHFDDRRIVLATLSQLLRECIARAERLRNTDPRHTIPGLEPANSKQCNAQVYRDSQLEIVETAVALCNFVLKSAISGAGDAEQMLTGMQDQVSSSALENLKLLNEKHVRLTRPLELLSLDGLIEMIPDPDCARKCLANLSQQLHSNAHGNGPTEVSRSANFIKSRLAVTLSALYSEYAHGVKLPHRVTEWVKQLVKWYPPDNESWAYVPPPGPWTPGEEPPAELMDLLAARAALSPMMAVESNVKRWLRPERICWGWNVMEEEKVTVPAYLTEGDSSGPRDGSSLLIYWQRY</sequence>
<name>A0A0D2GCZ1_CLAB1</name>
<evidence type="ECO:0000256" key="1">
    <source>
        <dbReference type="SAM" id="MobiDB-lite"/>
    </source>
</evidence>
<evidence type="ECO:0008006" key="4">
    <source>
        <dbReference type="Google" id="ProtNLM"/>
    </source>
</evidence>
<dbReference type="RefSeq" id="XP_016622971.1">
    <property type="nucleotide sequence ID" value="XM_016761121.1"/>
</dbReference>
<dbReference type="InterPro" id="IPR046341">
    <property type="entry name" value="SET_dom_sf"/>
</dbReference>
<dbReference type="OrthoDB" id="42889at2759"/>
<dbReference type="InterPro" id="IPR050600">
    <property type="entry name" value="SETD3_SETD6_MTase"/>
</dbReference>
<dbReference type="GeneID" id="27696299"/>
<dbReference type="SUPFAM" id="SSF82199">
    <property type="entry name" value="SET domain"/>
    <property type="match status" value="1"/>
</dbReference>
<dbReference type="AlphaFoldDB" id="A0A0D2GCZ1"/>
<evidence type="ECO:0000313" key="2">
    <source>
        <dbReference type="EMBL" id="KIW96302.1"/>
    </source>
</evidence>
<dbReference type="EMBL" id="KN846983">
    <property type="protein sequence ID" value="KIW96302.1"/>
    <property type="molecule type" value="Genomic_DNA"/>
</dbReference>